<keyword evidence="1" id="KW-1133">Transmembrane helix</keyword>
<accession>A0AAP0NPS7</accession>
<comment type="caution">
    <text evidence="2">The sequence shown here is derived from an EMBL/GenBank/DDBJ whole genome shotgun (WGS) entry which is preliminary data.</text>
</comment>
<proteinExistence type="predicted"/>
<gene>
    <name evidence="2" type="ORF">Syun_021480</name>
</gene>
<name>A0AAP0NPS7_9MAGN</name>
<protein>
    <submittedName>
        <fullName evidence="2">Uncharacterized protein</fullName>
    </submittedName>
</protein>
<keyword evidence="1" id="KW-0812">Transmembrane</keyword>
<evidence type="ECO:0000313" key="3">
    <source>
        <dbReference type="Proteomes" id="UP001420932"/>
    </source>
</evidence>
<dbReference type="EMBL" id="JBBNAF010000009">
    <property type="protein sequence ID" value="KAK9114683.1"/>
    <property type="molecule type" value="Genomic_DNA"/>
</dbReference>
<reference evidence="2 3" key="1">
    <citation type="submission" date="2024-01" db="EMBL/GenBank/DDBJ databases">
        <title>Genome assemblies of Stephania.</title>
        <authorList>
            <person name="Yang L."/>
        </authorList>
    </citation>
    <scope>NUCLEOTIDE SEQUENCE [LARGE SCALE GENOMIC DNA]</scope>
    <source>
        <strain evidence="2">YNDBR</strain>
        <tissue evidence="2">Leaf</tissue>
    </source>
</reference>
<evidence type="ECO:0000256" key="1">
    <source>
        <dbReference type="SAM" id="Phobius"/>
    </source>
</evidence>
<feature type="transmembrane region" description="Helical" evidence="1">
    <location>
        <begin position="21"/>
        <end position="44"/>
    </location>
</feature>
<keyword evidence="1" id="KW-0472">Membrane</keyword>
<keyword evidence="3" id="KW-1185">Reference proteome</keyword>
<organism evidence="2 3">
    <name type="scientific">Stephania yunnanensis</name>
    <dbReference type="NCBI Taxonomy" id="152371"/>
    <lineage>
        <taxon>Eukaryota</taxon>
        <taxon>Viridiplantae</taxon>
        <taxon>Streptophyta</taxon>
        <taxon>Embryophyta</taxon>
        <taxon>Tracheophyta</taxon>
        <taxon>Spermatophyta</taxon>
        <taxon>Magnoliopsida</taxon>
        <taxon>Ranunculales</taxon>
        <taxon>Menispermaceae</taxon>
        <taxon>Menispermoideae</taxon>
        <taxon>Cissampelideae</taxon>
        <taxon>Stephania</taxon>
    </lineage>
</organism>
<evidence type="ECO:0000313" key="2">
    <source>
        <dbReference type="EMBL" id="KAK9114683.1"/>
    </source>
</evidence>
<sequence length="87" mass="10098">MRRKIATLTPKLTTTTKLQSLIAFASCSSLFGSFLIPHCMVYFFSSLAFLECQLPFFFKVGTHGWLVFEHTTFLNGMKFEFRIKFEL</sequence>
<dbReference type="AlphaFoldDB" id="A0AAP0NPS7"/>
<dbReference type="Proteomes" id="UP001420932">
    <property type="component" value="Unassembled WGS sequence"/>
</dbReference>